<evidence type="ECO:0000259" key="9">
    <source>
        <dbReference type="SMART" id="SM00543"/>
    </source>
</evidence>
<dbReference type="GO" id="GO:0006370">
    <property type="term" value="P:7-methylguanosine mRNA capping"/>
    <property type="evidence" value="ECO:0007669"/>
    <property type="project" value="UniProtKB-KW"/>
</dbReference>
<reference evidence="10" key="1">
    <citation type="submission" date="2016-11" db="UniProtKB">
        <authorList>
            <consortium name="WormBaseParasite"/>
        </authorList>
    </citation>
    <scope>IDENTIFICATION</scope>
    <source>
        <strain evidence="10">pt0022</strain>
    </source>
</reference>
<keyword evidence="5" id="KW-0506">mRNA capping</keyword>
<dbReference type="Pfam" id="PF02854">
    <property type="entry name" value="MIF4G"/>
    <property type="match status" value="1"/>
</dbReference>
<evidence type="ECO:0000256" key="1">
    <source>
        <dbReference type="ARBA" id="ARBA00004123"/>
    </source>
</evidence>
<dbReference type="GO" id="GO:0008380">
    <property type="term" value="P:RNA splicing"/>
    <property type="evidence" value="ECO:0007669"/>
    <property type="project" value="UniProtKB-KW"/>
</dbReference>
<evidence type="ECO:0000256" key="2">
    <source>
        <dbReference type="ARBA" id="ARBA00007413"/>
    </source>
</evidence>
<dbReference type="WBParaSite" id="maker-PairedContig_950-snap-gene-0.27-mRNA-1">
    <property type="protein sequence ID" value="maker-PairedContig_950-snap-gene-0.27-mRNA-1"/>
    <property type="gene ID" value="maker-PairedContig_950-snap-gene-0.27"/>
</dbReference>
<dbReference type="GO" id="GO:0005846">
    <property type="term" value="C:nuclear cap binding complex"/>
    <property type="evidence" value="ECO:0007669"/>
    <property type="project" value="InterPro"/>
</dbReference>
<dbReference type="Pfam" id="PF09088">
    <property type="entry name" value="MIF4G_like"/>
    <property type="match status" value="1"/>
</dbReference>
<dbReference type="PANTHER" id="PTHR12412">
    <property type="entry name" value="CAP BINDING PROTEIN"/>
    <property type="match status" value="1"/>
</dbReference>
<keyword evidence="4" id="KW-0507">mRNA processing</keyword>
<evidence type="ECO:0000256" key="3">
    <source>
        <dbReference type="ARBA" id="ARBA00019879"/>
    </source>
</evidence>
<dbReference type="STRING" id="6293.A0A1I8F1T9"/>
<dbReference type="InterPro" id="IPR003890">
    <property type="entry name" value="MIF4G-like_typ-3"/>
</dbReference>
<sequence>MIHLPHNDHDRRRRPDDEGSDWCYKRRRVAPERTESETHLELLISRIGEKSDSSMESNLERLAQSLETYLITDADRIINIIIECVCYLREEITAYSTLAGLLNSKKQKFGFELLRQLLEVLQEKLVSADFNHALHIVTFLADLVNCHVVSSNSLVEFYESFMEAACEESIPQVRSDWFVYAVLHSLPWSGPELNDREKEPLDNLLEGIDKYMLERSTSHVMLLQVWSAMEHEQDEYLCSLWTQISKLRDDGWVERHISRYYIGFDGSLASAVAHNLPLFIPSPHTSMVVYPLPTVVFRFFDYADCPDEGPVLPGAHSIERFLVEKELCSNFSAAQLVSYRKKAVVPINYMILEVIFSQLFRLPHPPLRPLFYGSLMIELCKTKDMPQAAAELFYQRIDTMQLECIDRLIDWFSYHMSNFEYRWSWVDWNDCLDLNDYAPKRYFVKEVIEKCMRFSYHERICDCLPSSFEEITPEKPFISFLVNQEEKELVAEIERAFRNKAEPKEITEMLREFDKEGNSLATLSTFFSVMLNAAQKSFSHNFAALTRYHETLKELSGIDDESSTALLRTLYDVWKHNRQMMVVLITKMLRMTLLNANAVVSWLLSSYVGQELHRFWLWEALFIIVKHVCGHMNRCKIKLQQMQEKRARMERSSGNVYQLFCSNEDDGLGMILDDDIEVKKKELKELQDMLRNLFLNILHKLVVFLSEHLVKSEMTERNHDTYWYRYMMGRFKEMLLRYWCELFEMKQHIDNELFVAAGIDPRILEVYRQFTALRA</sequence>
<dbReference type="Pfam" id="PF09090">
    <property type="entry name" value="MIF4G_like_2"/>
    <property type="match status" value="1"/>
</dbReference>
<dbReference type="InterPro" id="IPR027159">
    <property type="entry name" value="CBP80"/>
</dbReference>
<organism evidence="10">
    <name type="scientific">Wuchereria bancrofti</name>
    <dbReference type="NCBI Taxonomy" id="6293"/>
    <lineage>
        <taxon>Eukaryota</taxon>
        <taxon>Metazoa</taxon>
        <taxon>Ecdysozoa</taxon>
        <taxon>Nematoda</taxon>
        <taxon>Chromadorea</taxon>
        <taxon>Rhabditida</taxon>
        <taxon>Spirurina</taxon>
        <taxon>Spiruromorpha</taxon>
        <taxon>Filarioidea</taxon>
        <taxon>Onchocercidae</taxon>
        <taxon>Wuchereria</taxon>
    </lineage>
</organism>
<dbReference type="PANTHER" id="PTHR12412:SF2">
    <property type="entry name" value="NUCLEAR CAP-BINDING PROTEIN SUBUNIT 1"/>
    <property type="match status" value="1"/>
</dbReference>
<evidence type="ECO:0000256" key="6">
    <source>
        <dbReference type="ARBA" id="ARBA00023187"/>
    </source>
</evidence>
<dbReference type="InterPro" id="IPR015174">
    <property type="entry name" value="MIF4G-like_typ-2"/>
</dbReference>
<evidence type="ECO:0000256" key="4">
    <source>
        <dbReference type="ARBA" id="ARBA00022664"/>
    </source>
</evidence>
<dbReference type="GO" id="GO:0005634">
    <property type="term" value="C:nucleus"/>
    <property type="evidence" value="ECO:0007669"/>
    <property type="project" value="UniProtKB-SubCell"/>
</dbReference>
<comment type="subcellular location">
    <subcellularLocation>
        <location evidence="1">Nucleus</location>
    </subcellularLocation>
</comment>
<dbReference type="SUPFAM" id="SSF48371">
    <property type="entry name" value="ARM repeat"/>
    <property type="match status" value="3"/>
</dbReference>
<dbReference type="InterPro" id="IPR015172">
    <property type="entry name" value="MIF4G-like_typ-1"/>
</dbReference>
<name>A0A1I8F1T9_WUCBA</name>
<dbReference type="Gene3D" id="1.25.40.180">
    <property type="match status" value="3"/>
</dbReference>
<comment type="similarity">
    <text evidence="2">Belongs to the NCBP1 family.</text>
</comment>
<dbReference type="InterPro" id="IPR016024">
    <property type="entry name" value="ARM-type_fold"/>
</dbReference>
<feature type="domain" description="MIF4G" evidence="9">
    <location>
        <begin position="37"/>
        <end position="248"/>
    </location>
</feature>
<evidence type="ECO:0000313" key="10">
    <source>
        <dbReference type="WBParaSite" id="maker-PairedContig_950-snap-gene-0.27-mRNA-1"/>
    </source>
</evidence>
<dbReference type="SMART" id="SM00543">
    <property type="entry name" value="MIF4G"/>
    <property type="match status" value="1"/>
</dbReference>
<accession>A0A1I8F1T9</accession>
<protein>
    <recommendedName>
        <fullName evidence="3">Nuclear cap-binding protein subunit 1</fullName>
    </recommendedName>
    <alternativeName>
        <fullName evidence="8">80 kDa nuclear cap-binding protein</fullName>
    </alternativeName>
</protein>
<keyword evidence="6" id="KW-0508">mRNA splicing</keyword>
<dbReference type="GO" id="GO:0000184">
    <property type="term" value="P:nuclear-transcribed mRNA catabolic process, nonsense-mediated decay"/>
    <property type="evidence" value="ECO:0007669"/>
    <property type="project" value="TreeGrafter"/>
</dbReference>
<dbReference type="AlphaFoldDB" id="A0A1I8F1T9"/>
<keyword evidence="7" id="KW-0539">Nucleus</keyword>
<dbReference type="GO" id="GO:0000339">
    <property type="term" value="F:RNA cap binding"/>
    <property type="evidence" value="ECO:0007669"/>
    <property type="project" value="InterPro"/>
</dbReference>
<proteinExistence type="inferred from homology"/>
<evidence type="ECO:0000256" key="7">
    <source>
        <dbReference type="ARBA" id="ARBA00023242"/>
    </source>
</evidence>
<evidence type="ECO:0000256" key="5">
    <source>
        <dbReference type="ARBA" id="ARBA00023042"/>
    </source>
</evidence>
<evidence type="ECO:0000256" key="8">
    <source>
        <dbReference type="ARBA" id="ARBA00030965"/>
    </source>
</evidence>
<dbReference type="GO" id="GO:0003729">
    <property type="term" value="F:mRNA binding"/>
    <property type="evidence" value="ECO:0007669"/>
    <property type="project" value="TreeGrafter"/>
</dbReference>
<dbReference type="GO" id="GO:0006406">
    <property type="term" value="P:mRNA export from nucleus"/>
    <property type="evidence" value="ECO:0007669"/>
    <property type="project" value="InterPro"/>
</dbReference>